<dbReference type="InterPro" id="IPR036761">
    <property type="entry name" value="TTHA0802/YceI-like_sf"/>
</dbReference>
<dbReference type="SUPFAM" id="SSF101874">
    <property type="entry name" value="YceI-like"/>
    <property type="match status" value="1"/>
</dbReference>
<gene>
    <name evidence="2" type="ORF">A9Q84_16315</name>
</gene>
<comment type="caution">
    <text evidence="2">The sequence shown here is derived from an EMBL/GenBank/DDBJ whole genome shotgun (WGS) entry which is preliminary data.</text>
</comment>
<dbReference type="InterPro" id="IPR007372">
    <property type="entry name" value="Lipid/polyisoprenoid-bd_YceI"/>
</dbReference>
<accession>A0A1Y5F4A1</accession>
<reference evidence="3" key="1">
    <citation type="journal article" date="2017" name="Proc. Natl. Acad. Sci. U.S.A.">
        <title>Simulation of Deepwater Horizon oil plume reveals substrate specialization within a complex community of hydrocarbon-degraders.</title>
        <authorList>
            <person name="Hu P."/>
            <person name="Dubinsky E.A."/>
            <person name="Probst A.J."/>
            <person name="Wang J."/>
            <person name="Sieber C.M.K."/>
            <person name="Tom L.M."/>
            <person name="Gardinali P."/>
            <person name="Banfield J.F."/>
            <person name="Atlas R.M."/>
            <person name="Andersen G.L."/>
        </authorList>
    </citation>
    <scope>NUCLEOTIDE SEQUENCE [LARGE SCALE GENOMIC DNA]</scope>
</reference>
<feature type="domain" description="Lipid/polyisoprenoid-binding YceI-like" evidence="1">
    <location>
        <begin position="51"/>
        <end position="162"/>
    </location>
</feature>
<sequence>MRFLLIYLTCIFTISAVQVKGSLEFLVKTNVPGMSVSGYSNIPLILKYEVSDQAIKNIKFSLNPKLLKTGMDLRDDHLQEFLKNKMITFTGLKGCKFQNGKCELSGKLSLAGIEREIILSIVRNDKHFYLLYNLSLTGFGFDLPNFAGVTVKDSVEIKFKFE</sequence>
<name>A0A1Y5F4A1_9BACT</name>
<evidence type="ECO:0000313" key="2">
    <source>
        <dbReference type="EMBL" id="OUR95398.1"/>
    </source>
</evidence>
<dbReference type="Gene3D" id="2.40.128.110">
    <property type="entry name" value="Lipid/polyisoprenoid-binding, YceI-like"/>
    <property type="match status" value="1"/>
</dbReference>
<dbReference type="AlphaFoldDB" id="A0A1Y5F4A1"/>
<dbReference type="EMBL" id="MAAO01000008">
    <property type="protein sequence ID" value="OUR95398.1"/>
    <property type="molecule type" value="Genomic_DNA"/>
</dbReference>
<dbReference type="Proteomes" id="UP000196531">
    <property type="component" value="Unassembled WGS sequence"/>
</dbReference>
<proteinExistence type="predicted"/>
<dbReference type="Pfam" id="PF04264">
    <property type="entry name" value="YceI"/>
    <property type="match status" value="1"/>
</dbReference>
<evidence type="ECO:0000313" key="3">
    <source>
        <dbReference type="Proteomes" id="UP000196531"/>
    </source>
</evidence>
<organism evidence="2 3">
    <name type="scientific">Halobacteriovorax marinus</name>
    <dbReference type="NCBI Taxonomy" id="97084"/>
    <lineage>
        <taxon>Bacteria</taxon>
        <taxon>Pseudomonadati</taxon>
        <taxon>Bdellovibrionota</taxon>
        <taxon>Bacteriovoracia</taxon>
        <taxon>Bacteriovoracales</taxon>
        <taxon>Halobacteriovoraceae</taxon>
        <taxon>Halobacteriovorax</taxon>
    </lineage>
</organism>
<protein>
    <recommendedName>
        <fullName evidence="1">Lipid/polyisoprenoid-binding YceI-like domain-containing protein</fullName>
    </recommendedName>
</protein>
<evidence type="ECO:0000259" key="1">
    <source>
        <dbReference type="Pfam" id="PF04264"/>
    </source>
</evidence>